<feature type="compositionally biased region" description="Polar residues" evidence="10">
    <location>
        <begin position="368"/>
        <end position="378"/>
    </location>
</feature>
<dbReference type="GO" id="GO:0034757">
    <property type="term" value="P:negative regulation of iron ion transport"/>
    <property type="evidence" value="ECO:0007669"/>
    <property type="project" value="UniProtKB-ARBA"/>
</dbReference>
<evidence type="ECO:0000256" key="1">
    <source>
        <dbReference type="ARBA" id="ARBA00004123"/>
    </source>
</evidence>
<dbReference type="Pfam" id="PF00320">
    <property type="entry name" value="GATA"/>
    <property type="match status" value="2"/>
</dbReference>
<dbReference type="CDD" id="cd00202">
    <property type="entry name" value="ZnF_GATA"/>
    <property type="match status" value="2"/>
</dbReference>
<evidence type="ECO:0000256" key="10">
    <source>
        <dbReference type="SAM" id="MobiDB-lite"/>
    </source>
</evidence>
<evidence type="ECO:0000256" key="9">
    <source>
        <dbReference type="PROSITE-ProRule" id="PRU00094"/>
    </source>
</evidence>
<dbReference type="Gene3D" id="3.30.50.10">
    <property type="entry name" value="Erythroid Transcription Factor GATA-1, subunit A"/>
    <property type="match status" value="2"/>
</dbReference>
<feature type="compositionally biased region" description="Polar residues" evidence="10">
    <location>
        <begin position="146"/>
        <end position="157"/>
    </location>
</feature>
<dbReference type="PANTHER" id="PTHR10071:SF335">
    <property type="entry name" value="IRON-SENSING TRANSCRIPTIONAL REPRESSOR-RELATED"/>
    <property type="match status" value="1"/>
</dbReference>
<keyword evidence="7" id="KW-0804">Transcription</keyword>
<dbReference type="GO" id="GO:0008270">
    <property type="term" value="F:zinc ion binding"/>
    <property type="evidence" value="ECO:0007669"/>
    <property type="project" value="UniProtKB-KW"/>
</dbReference>
<evidence type="ECO:0000256" key="6">
    <source>
        <dbReference type="ARBA" id="ARBA00023015"/>
    </source>
</evidence>
<protein>
    <submittedName>
        <fullName evidence="12">GATA factor SREP</fullName>
    </submittedName>
</protein>
<feature type="region of interest" description="Disordered" evidence="10">
    <location>
        <begin position="211"/>
        <end position="240"/>
    </location>
</feature>
<gene>
    <name evidence="12" type="ORF">GQ26_0050160</name>
</gene>
<feature type="region of interest" description="Disordered" evidence="10">
    <location>
        <begin position="137"/>
        <end position="174"/>
    </location>
</feature>
<dbReference type="PROSITE" id="PS50114">
    <property type="entry name" value="GATA_ZN_FINGER_2"/>
    <property type="match status" value="2"/>
</dbReference>
<keyword evidence="5" id="KW-0862">Zinc</keyword>
<sequence length="485" mass="51893">METAQSLSLERKLDTTSLRSAEDLDAAQQLISSARGLRPILAFPQQDRVFSSNDNRQSANKPNMSDEMDMTPDQDIDQTPSRGPQRSPKLQPGRDTAFLGHSCSNCGTKSTPLWRRSPTGATICNACGLYLKARNVHRPTKRNRNRPQSSTTGPNPDSQSTSPAPTTAPAETGCGSTGSCPGGGNCNGTGGAEGCDGCPAYNNRVFKSTARAASGQPVPQPAAKTEPQPNLSADSNIPGAEGGGELLVACQNCGTTVTPLWRRDENGHPICNACGLYYKLHGCYRPTTMKKSIIKRRKRVVPAMRDHSPGAGTQSSAESSASPEVHPARLAHGLDRPRLAPPPVDFTGYNMNAVPAVSHHPGPRLPELQSTFQRQSHSPGAASNRDSDTLPPMESSNQLPPIMSQTYPAPLARLSPISSILNPGANSADNSKMPAGGYRHSQSPPIPSPGPSDAYKYERRVQLQREAELMREALKAKERELAELE</sequence>
<feature type="compositionally biased region" description="Polar residues" evidence="10">
    <location>
        <begin position="394"/>
        <end position="404"/>
    </location>
</feature>
<evidence type="ECO:0000256" key="3">
    <source>
        <dbReference type="ARBA" id="ARBA00022737"/>
    </source>
</evidence>
<keyword evidence="6" id="KW-0805">Transcription regulation</keyword>
<dbReference type="SUPFAM" id="SSF57716">
    <property type="entry name" value="Glucocorticoid receptor-like (DNA-binding domain)"/>
    <property type="match status" value="2"/>
</dbReference>
<dbReference type="GO" id="GO:0006879">
    <property type="term" value="P:intracellular iron ion homeostasis"/>
    <property type="evidence" value="ECO:0007669"/>
    <property type="project" value="UniProtKB-ARBA"/>
</dbReference>
<feature type="domain" description="GATA-type" evidence="11">
    <location>
        <begin position="250"/>
        <end position="297"/>
    </location>
</feature>
<evidence type="ECO:0000256" key="5">
    <source>
        <dbReference type="ARBA" id="ARBA00022833"/>
    </source>
</evidence>
<name>A0A093VWW7_TALMA</name>
<feature type="compositionally biased region" description="Acidic residues" evidence="10">
    <location>
        <begin position="66"/>
        <end position="76"/>
    </location>
</feature>
<dbReference type="GO" id="GO:0005634">
    <property type="term" value="C:nucleus"/>
    <property type="evidence" value="ECO:0007669"/>
    <property type="project" value="UniProtKB-SubCell"/>
</dbReference>
<dbReference type="InterPro" id="IPR013088">
    <property type="entry name" value="Znf_NHR/GATA"/>
</dbReference>
<dbReference type="FunFam" id="3.30.50.10:FF:000007">
    <property type="entry name" value="Nitrogen regulatory AreA, N-terminal"/>
    <property type="match status" value="1"/>
</dbReference>
<evidence type="ECO:0000256" key="2">
    <source>
        <dbReference type="ARBA" id="ARBA00022723"/>
    </source>
</evidence>
<evidence type="ECO:0000313" key="12">
    <source>
        <dbReference type="EMBL" id="KFX51136.1"/>
    </source>
</evidence>
<keyword evidence="2" id="KW-0479">Metal-binding</keyword>
<reference evidence="12" key="1">
    <citation type="journal article" date="2014" name="PLoS Genet.">
        <title>Signature Gene Expression Reveals Novel Clues to the Molecular Mechanisms of Dimorphic Transition in Penicillium marneffei.</title>
        <authorList>
            <person name="Yang E."/>
            <person name="Wang G."/>
            <person name="Cai J."/>
            <person name="Woo P.C."/>
            <person name="Lau S.K."/>
            <person name="Yuen K.-Y."/>
            <person name="Chow W.-N."/>
            <person name="Lin X."/>
        </authorList>
    </citation>
    <scope>NUCLEOTIDE SEQUENCE [LARGE SCALE GENOMIC DNA]</scope>
    <source>
        <strain evidence="12">PM1</strain>
    </source>
</reference>
<dbReference type="eggNOG" id="KOG1601">
    <property type="taxonomic scope" value="Eukaryota"/>
</dbReference>
<accession>A0A093VWW7</accession>
<feature type="region of interest" description="Disordered" evidence="10">
    <location>
        <begin position="1"/>
        <end position="23"/>
    </location>
</feature>
<keyword evidence="3" id="KW-0677">Repeat</keyword>
<feature type="domain" description="GATA-type" evidence="11">
    <location>
        <begin position="97"/>
        <end position="150"/>
    </location>
</feature>
<evidence type="ECO:0000259" key="11">
    <source>
        <dbReference type="PROSITE" id="PS50114"/>
    </source>
</evidence>
<comment type="subcellular location">
    <subcellularLocation>
        <location evidence="1">Nucleus</location>
    </subcellularLocation>
</comment>
<dbReference type="GO" id="GO:0000978">
    <property type="term" value="F:RNA polymerase II cis-regulatory region sequence-specific DNA binding"/>
    <property type="evidence" value="ECO:0007669"/>
    <property type="project" value="TreeGrafter"/>
</dbReference>
<dbReference type="HOGENOM" id="CLU_021761_1_0_1"/>
<feature type="region of interest" description="Disordered" evidence="10">
    <location>
        <begin position="422"/>
        <end position="456"/>
    </location>
</feature>
<feature type="region of interest" description="Disordered" evidence="10">
    <location>
        <begin position="299"/>
        <end position="404"/>
    </location>
</feature>
<evidence type="ECO:0000256" key="7">
    <source>
        <dbReference type="ARBA" id="ARBA00023163"/>
    </source>
</evidence>
<feature type="region of interest" description="Disordered" evidence="10">
    <location>
        <begin position="45"/>
        <end position="96"/>
    </location>
</feature>
<evidence type="ECO:0000256" key="4">
    <source>
        <dbReference type="ARBA" id="ARBA00022771"/>
    </source>
</evidence>
<dbReference type="GO" id="GO:0000981">
    <property type="term" value="F:DNA-binding transcription factor activity, RNA polymerase II-specific"/>
    <property type="evidence" value="ECO:0007669"/>
    <property type="project" value="TreeGrafter"/>
</dbReference>
<dbReference type="PANTHER" id="PTHR10071">
    <property type="entry name" value="TRANSCRIPTION FACTOR GATA FAMILY MEMBER"/>
    <property type="match status" value="1"/>
</dbReference>
<dbReference type="FunFam" id="3.30.50.10:FF:000039">
    <property type="entry name" value="Siderophore transcription factor SreA"/>
    <property type="match status" value="1"/>
</dbReference>
<dbReference type="InterPro" id="IPR039355">
    <property type="entry name" value="Transcription_factor_GATA"/>
</dbReference>
<feature type="compositionally biased region" description="Polar residues" evidence="10">
    <location>
        <begin position="311"/>
        <end position="322"/>
    </location>
</feature>
<organism evidence="12">
    <name type="scientific">Talaromyces marneffei PM1</name>
    <dbReference type="NCBI Taxonomy" id="1077442"/>
    <lineage>
        <taxon>Eukaryota</taxon>
        <taxon>Fungi</taxon>
        <taxon>Dikarya</taxon>
        <taxon>Ascomycota</taxon>
        <taxon>Pezizomycotina</taxon>
        <taxon>Eurotiomycetes</taxon>
        <taxon>Eurotiomycetidae</taxon>
        <taxon>Eurotiales</taxon>
        <taxon>Trichocomaceae</taxon>
        <taxon>Talaromyces</taxon>
        <taxon>Talaromyces sect. Talaromyces</taxon>
    </lineage>
</organism>
<proteinExistence type="predicted"/>
<dbReference type="GO" id="GO:0045944">
    <property type="term" value="P:positive regulation of transcription by RNA polymerase II"/>
    <property type="evidence" value="ECO:0007669"/>
    <property type="project" value="TreeGrafter"/>
</dbReference>
<dbReference type="EMBL" id="JPOX01000005">
    <property type="protein sequence ID" value="KFX51136.1"/>
    <property type="molecule type" value="Genomic_DNA"/>
</dbReference>
<dbReference type="InterPro" id="IPR000679">
    <property type="entry name" value="Znf_GATA"/>
</dbReference>
<keyword evidence="4 9" id="KW-0863">Zinc-finger</keyword>
<dbReference type="GO" id="GO:0000122">
    <property type="term" value="P:negative regulation of transcription by RNA polymerase II"/>
    <property type="evidence" value="ECO:0007669"/>
    <property type="project" value="TreeGrafter"/>
</dbReference>
<evidence type="ECO:0000256" key="8">
    <source>
        <dbReference type="ARBA" id="ARBA00023242"/>
    </source>
</evidence>
<dbReference type="AlphaFoldDB" id="A0A093VWW7"/>
<feature type="compositionally biased region" description="Low complexity" evidence="10">
    <location>
        <begin position="158"/>
        <end position="174"/>
    </location>
</feature>
<comment type="caution">
    <text evidence="12">The sequence shown here is derived from an EMBL/GenBank/DDBJ whole genome shotgun (WGS) entry which is preliminary data.</text>
</comment>
<dbReference type="PRINTS" id="PR00619">
    <property type="entry name" value="GATAZNFINGER"/>
</dbReference>
<dbReference type="PROSITE" id="PS00344">
    <property type="entry name" value="GATA_ZN_FINGER_1"/>
    <property type="match status" value="2"/>
</dbReference>
<keyword evidence="8" id="KW-0539">Nucleus</keyword>
<feature type="compositionally biased region" description="Polar residues" evidence="10">
    <location>
        <begin position="48"/>
        <end position="63"/>
    </location>
</feature>
<dbReference type="SMART" id="SM00401">
    <property type="entry name" value="ZnF_GATA"/>
    <property type="match status" value="2"/>
</dbReference>